<proteinExistence type="predicted"/>
<feature type="domain" description="Adaptor protein ClpS core" evidence="3">
    <location>
        <begin position="101"/>
        <end position="166"/>
    </location>
</feature>
<feature type="chain" id="PRO_5030790804" description="Adaptor protein ClpS core domain-containing protein" evidence="2">
    <location>
        <begin position="22"/>
        <end position="181"/>
    </location>
</feature>
<dbReference type="PANTHER" id="PTHR33473:SF17">
    <property type="entry name" value="ATP-DEPENDENT CLP PROTEASE ADAPTER PROTEIN CLPS1, CHLOROPLASTIC"/>
    <property type="match status" value="1"/>
</dbReference>
<dbReference type="EMBL" id="HBGS01040219">
    <property type="protein sequence ID" value="CAD9449114.1"/>
    <property type="molecule type" value="Transcribed_RNA"/>
</dbReference>
<name>A0A7S2DD30_9STRA</name>
<accession>A0A7S2DD30</accession>
<dbReference type="AlphaFoldDB" id="A0A7S2DD30"/>
<feature type="signal peptide" evidence="2">
    <location>
        <begin position="1"/>
        <end position="21"/>
    </location>
</feature>
<reference evidence="4" key="1">
    <citation type="submission" date="2021-01" db="EMBL/GenBank/DDBJ databases">
        <authorList>
            <person name="Corre E."/>
            <person name="Pelletier E."/>
            <person name="Niang G."/>
            <person name="Scheremetjew M."/>
            <person name="Finn R."/>
            <person name="Kale V."/>
            <person name="Holt S."/>
            <person name="Cochrane G."/>
            <person name="Meng A."/>
            <person name="Brown T."/>
            <person name="Cohen L."/>
        </authorList>
    </citation>
    <scope>NUCLEOTIDE SEQUENCE</scope>
    <source>
        <strain evidence="4">CCMP1381</strain>
    </source>
</reference>
<feature type="region of interest" description="Disordered" evidence="1">
    <location>
        <begin position="52"/>
        <end position="96"/>
    </location>
</feature>
<gene>
    <name evidence="4" type="ORF">DSPE1174_LOCUS20641</name>
</gene>
<keyword evidence="2" id="KW-0732">Signal</keyword>
<dbReference type="InterPro" id="IPR022935">
    <property type="entry name" value="ClpS"/>
</dbReference>
<organism evidence="4">
    <name type="scientific">Octactis speculum</name>
    <dbReference type="NCBI Taxonomy" id="3111310"/>
    <lineage>
        <taxon>Eukaryota</taxon>
        <taxon>Sar</taxon>
        <taxon>Stramenopiles</taxon>
        <taxon>Ochrophyta</taxon>
        <taxon>Dictyochophyceae</taxon>
        <taxon>Dictyochales</taxon>
        <taxon>Dictyochaceae</taxon>
        <taxon>Octactis</taxon>
    </lineage>
</organism>
<evidence type="ECO:0000313" key="4">
    <source>
        <dbReference type="EMBL" id="CAD9449114.1"/>
    </source>
</evidence>
<dbReference type="GO" id="GO:0006508">
    <property type="term" value="P:proteolysis"/>
    <property type="evidence" value="ECO:0007669"/>
    <property type="project" value="InterPro"/>
</dbReference>
<dbReference type="InterPro" id="IPR003769">
    <property type="entry name" value="ClpS_core"/>
</dbReference>
<evidence type="ECO:0000256" key="1">
    <source>
        <dbReference type="SAM" id="MobiDB-lite"/>
    </source>
</evidence>
<feature type="compositionally biased region" description="Polar residues" evidence="1">
    <location>
        <begin position="87"/>
        <end position="96"/>
    </location>
</feature>
<dbReference type="GO" id="GO:0030163">
    <property type="term" value="P:protein catabolic process"/>
    <property type="evidence" value="ECO:0007669"/>
    <property type="project" value="InterPro"/>
</dbReference>
<dbReference type="PANTHER" id="PTHR33473">
    <property type="entry name" value="ATP-DEPENDENT CLP PROTEASE ADAPTER PROTEIN CLPS1, CHLOROPLASTIC"/>
    <property type="match status" value="1"/>
</dbReference>
<dbReference type="Gene3D" id="3.30.1390.10">
    <property type="match status" value="1"/>
</dbReference>
<sequence>MANMCQFFHLCMFLTYISVSGYAPYRSKVWTSPSRVQKKYGVFRLVPTSAGAAPANPKVKTKVKTAPPEVKTGPPKQETKKRALKNRQAQTTSKEQNSEIPMFNVVLIGDEEYDKGFVVQSLSQVMPFVENDKAEQCYLEAQEKGTSIVAVVHEESAEFYVQQLQRCDQMIFATYEPENVE</sequence>
<feature type="compositionally biased region" description="Low complexity" evidence="1">
    <location>
        <begin position="52"/>
        <end position="72"/>
    </location>
</feature>
<dbReference type="Pfam" id="PF02617">
    <property type="entry name" value="ClpS"/>
    <property type="match status" value="1"/>
</dbReference>
<evidence type="ECO:0000256" key="2">
    <source>
        <dbReference type="SAM" id="SignalP"/>
    </source>
</evidence>
<dbReference type="SUPFAM" id="SSF54736">
    <property type="entry name" value="ClpS-like"/>
    <property type="match status" value="1"/>
</dbReference>
<protein>
    <recommendedName>
        <fullName evidence="3">Adaptor protein ClpS core domain-containing protein</fullName>
    </recommendedName>
</protein>
<dbReference type="InterPro" id="IPR014719">
    <property type="entry name" value="Ribosomal_bL12_C/ClpS-like"/>
</dbReference>
<evidence type="ECO:0000259" key="3">
    <source>
        <dbReference type="Pfam" id="PF02617"/>
    </source>
</evidence>